<dbReference type="RefSeq" id="WP_177078322.1">
    <property type="nucleotide sequence ID" value="NZ_JACARG010000029.1"/>
</dbReference>
<dbReference type="PANTHER" id="PTHR43283">
    <property type="entry name" value="BETA-LACTAMASE-RELATED"/>
    <property type="match status" value="1"/>
</dbReference>
<name>A0A7Y8EGW0_9PSED</name>
<dbReference type="Proteomes" id="UP000531950">
    <property type="component" value="Unassembled WGS sequence"/>
</dbReference>
<organism evidence="2 3">
    <name type="scientific">Pseudomonas yamanorum</name>
    <dbReference type="NCBI Taxonomy" id="515393"/>
    <lineage>
        <taxon>Bacteria</taxon>
        <taxon>Pseudomonadati</taxon>
        <taxon>Pseudomonadota</taxon>
        <taxon>Gammaproteobacteria</taxon>
        <taxon>Pseudomonadales</taxon>
        <taxon>Pseudomonadaceae</taxon>
        <taxon>Pseudomonas</taxon>
    </lineage>
</organism>
<gene>
    <name evidence="2" type="ORF">HX822_16005</name>
</gene>
<dbReference type="InterPro" id="IPR012338">
    <property type="entry name" value="Beta-lactam/transpept-like"/>
</dbReference>
<dbReference type="Pfam" id="PF00144">
    <property type="entry name" value="Beta-lactamase"/>
    <property type="match status" value="1"/>
</dbReference>
<dbReference type="AlphaFoldDB" id="A0A7Y8EGW0"/>
<feature type="domain" description="Beta-lactamase-related" evidence="1">
    <location>
        <begin position="42"/>
        <end position="290"/>
    </location>
</feature>
<evidence type="ECO:0000259" key="1">
    <source>
        <dbReference type="Pfam" id="PF00144"/>
    </source>
</evidence>
<reference evidence="2 3" key="1">
    <citation type="submission" date="2020-04" db="EMBL/GenBank/DDBJ databases">
        <title>Molecular characterization of pseudomonads from Agaricus bisporus reveal novel blotch 2 pathogens in Western Europe.</title>
        <authorList>
            <person name="Taparia T."/>
            <person name="Krijger M."/>
            <person name="Haynes E."/>
            <person name="Elpinstone J.G."/>
            <person name="Noble R."/>
            <person name="Van Der Wolf J."/>
        </authorList>
    </citation>
    <scope>NUCLEOTIDE SEQUENCE [LARGE SCALE GENOMIC DNA]</scope>
    <source>
        <strain evidence="2 3">IPO3782</strain>
    </source>
</reference>
<evidence type="ECO:0000313" key="2">
    <source>
        <dbReference type="EMBL" id="NWE14443.1"/>
    </source>
</evidence>
<comment type="caution">
    <text evidence="2">The sequence shown here is derived from an EMBL/GenBank/DDBJ whole genome shotgun (WGS) entry which is preliminary data.</text>
</comment>
<dbReference type="InterPro" id="IPR050789">
    <property type="entry name" value="Diverse_Enzym_Activities"/>
</dbReference>
<dbReference type="EMBL" id="JACARG010000029">
    <property type="protein sequence ID" value="NWE14443.1"/>
    <property type="molecule type" value="Genomic_DNA"/>
</dbReference>
<dbReference type="SUPFAM" id="SSF56601">
    <property type="entry name" value="beta-lactamase/transpeptidase-like"/>
    <property type="match status" value="1"/>
</dbReference>
<sequence length="476" mass="51719">MPMSYDGLSRASASSVGVDPEHLIAFLDEVKAAGLDLQGLMLHRHGQVAAEGWSWPVDPNEPRVLHSVAKSFTACAIGLALDEGLLKLDDRLVGFFPEFVPADADARLADMTVEHLLTMRTGHAANTSGSVWRGIETSWIAEFFKIPLAYAPGTTYVYTSAASYMLSALINKVTGQTLHAYLKPRLFVPLDIHNERWDIGPDGVNPGGNGLKAPTSAMLKLAVLHAQGGVWNGQQILPAAWVAAATRPQGGPDSRYGYHWMMKPAHAFSAVGVFVQMAMVFREYGATLVVIGGMKNSAELIPFVERHFPAAFGSDCSVNPEADARLEGRLASMALRPDLLSACAGPADFTGGYQVEPNGLDVRQLAFAVEGDVLRFQLTDSKASHVLEVGIDRWITGTTSMPGRALHHGYEFKDAQIVAGARWLDTGTLEMTWIYPQTAFRDRVVCEFDRDRVRVARTVNVNSAGKEQEVLVGMKL</sequence>
<accession>A0A7Y8EGW0</accession>
<dbReference type="Gene3D" id="3.40.710.10">
    <property type="entry name" value="DD-peptidase/beta-lactamase superfamily"/>
    <property type="match status" value="1"/>
</dbReference>
<dbReference type="PANTHER" id="PTHR43283:SF7">
    <property type="entry name" value="BETA-LACTAMASE-RELATED DOMAIN-CONTAINING PROTEIN"/>
    <property type="match status" value="1"/>
</dbReference>
<evidence type="ECO:0000313" key="3">
    <source>
        <dbReference type="Proteomes" id="UP000531950"/>
    </source>
</evidence>
<dbReference type="InterPro" id="IPR001466">
    <property type="entry name" value="Beta-lactam-related"/>
</dbReference>
<protein>
    <submittedName>
        <fullName evidence="2">Beta-lactamase family protein</fullName>
    </submittedName>
</protein>
<proteinExistence type="predicted"/>